<dbReference type="InterPro" id="IPR052752">
    <property type="entry name" value="NACHT-WD_repeat"/>
</dbReference>
<dbReference type="InterPro" id="IPR011047">
    <property type="entry name" value="Quinoprotein_ADH-like_sf"/>
</dbReference>
<dbReference type="SMART" id="SM00320">
    <property type="entry name" value="WD40"/>
    <property type="match status" value="5"/>
</dbReference>
<dbReference type="SUPFAM" id="SSF52540">
    <property type="entry name" value="P-loop containing nucleoside triphosphate hydrolases"/>
    <property type="match status" value="1"/>
</dbReference>
<keyword evidence="1 3" id="KW-0853">WD repeat</keyword>
<reference evidence="5 6" key="1">
    <citation type="submission" date="2020-08" db="EMBL/GenBank/DDBJ databases">
        <authorList>
            <person name="Hejnol A."/>
        </authorList>
    </citation>
    <scope>NUCLEOTIDE SEQUENCE [LARGE SCALE GENOMIC DNA]</scope>
</reference>
<dbReference type="InterPro" id="IPR036322">
    <property type="entry name" value="WD40_repeat_dom_sf"/>
</dbReference>
<dbReference type="PANTHER" id="PTHR19871">
    <property type="entry name" value="BETA TRANSDUCIN-RELATED PROTEIN"/>
    <property type="match status" value="1"/>
</dbReference>
<dbReference type="Pfam" id="PF25469">
    <property type="entry name" value="WHD_NWD1"/>
    <property type="match status" value="1"/>
</dbReference>
<dbReference type="SUPFAM" id="SSF50998">
    <property type="entry name" value="Quinoprotein alcohol dehydrogenase-like"/>
    <property type="match status" value="1"/>
</dbReference>
<gene>
    <name evidence="5" type="ORF">DGYR_LOCUS10276</name>
</gene>
<evidence type="ECO:0000313" key="6">
    <source>
        <dbReference type="Proteomes" id="UP000549394"/>
    </source>
</evidence>
<protein>
    <submittedName>
        <fullName evidence="5">DgyrCDS10889</fullName>
    </submittedName>
</protein>
<dbReference type="SUPFAM" id="SSF50978">
    <property type="entry name" value="WD40 repeat-like"/>
    <property type="match status" value="1"/>
</dbReference>
<dbReference type="InterPro" id="IPR057588">
    <property type="entry name" value="NWD1/2-like_WH"/>
</dbReference>
<evidence type="ECO:0000256" key="1">
    <source>
        <dbReference type="ARBA" id="ARBA00022574"/>
    </source>
</evidence>
<dbReference type="PROSITE" id="PS50082">
    <property type="entry name" value="WD_REPEATS_2"/>
    <property type="match status" value="1"/>
</dbReference>
<keyword evidence="6" id="KW-1185">Reference proteome</keyword>
<comment type="caution">
    <text evidence="5">The sequence shown here is derived from an EMBL/GenBank/DDBJ whole genome shotgun (WGS) entry which is preliminary data.</text>
</comment>
<dbReference type="PROSITE" id="PS50294">
    <property type="entry name" value="WD_REPEATS_REGION"/>
    <property type="match status" value="1"/>
</dbReference>
<dbReference type="EMBL" id="CAJFCJ010000017">
    <property type="protein sequence ID" value="CAD5122466.1"/>
    <property type="molecule type" value="Genomic_DNA"/>
</dbReference>
<dbReference type="InterPro" id="IPR027417">
    <property type="entry name" value="P-loop_NTPase"/>
</dbReference>
<evidence type="ECO:0000256" key="3">
    <source>
        <dbReference type="PROSITE-ProRule" id="PRU00221"/>
    </source>
</evidence>
<dbReference type="InterPro" id="IPR015943">
    <property type="entry name" value="WD40/YVTN_repeat-like_dom_sf"/>
</dbReference>
<feature type="domain" description="NWD1/2-like winged helix-turn-helix" evidence="4">
    <location>
        <begin position="408"/>
        <end position="525"/>
    </location>
</feature>
<accession>A0A7I8W1R4</accession>
<evidence type="ECO:0000256" key="2">
    <source>
        <dbReference type="ARBA" id="ARBA00022737"/>
    </source>
</evidence>
<dbReference type="InterPro" id="IPR001680">
    <property type="entry name" value="WD40_rpt"/>
</dbReference>
<dbReference type="OrthoDB" id="6062327at2759"/>
<evidence type="ECO:0000313" key="5">
    <source>
        <dbReference type="EMBL" id="CAD5122466.1"/>
    </source>
</evidence>
<evidence type="ECO:0000259" key="4">
    <source>
        <dbReference type="Pfam" id="PF25469"/>
    </source>
</evidence>
<proteinExistence type="predicted"/>
<organism evidence="5 6">
    <name type="scientific">Dimorphilus gyrociliatus</name>
    <dbReference type="NCBI Taxonomy" id="2664684"/>
    <lineage>
        <taxon>Eukaryota</taxon>
        <taxon>Metazoa</taxon>
        <taxon>Spiralia</taxon>
        <taxon>Lophotrochozoa</taxon>
        <taxon>Annelida</taxon>
        <taxon>Polychaeta</taxon>
        <taxon>Polychaeta incertae sedis</taxon>
        <taxon>Dinophilidae</taxon>
        <taxon>Dimorphilus</taxon>
    </lineage>
</organism>
<keyword evidence="2" id="KW-0677">Repeat</keyword>
<dbReference type="Gene3D" id="2.130.10.10">
    <property type="entry name" value="YVTN repeat-like/Quinoprotein amine dehydrogenase"/>
    <property type="match status" value="2"/>
</dbReference>
<name>A0A7I8W1R4_9ANNE</name>
<sequence>MCYALRNQLIDKKNSLEYLYYDIERLVAYIISDNPKKDDTTLVCIRNITNLEKFRHKFKNQPITDLTTDGRVYPEKLAALSKVKKIINDKLSDENINIINLKYNDLLTINSDKYLKEIGSFFYKKLTNCIDNATIDLSNYKDLFKNEVVCQAKRVSSLFSEYFIGRENTLEDLKIFMLDDPQVPLVLYGETGIGKRSILIEMSKNIRKWLGDSTISIIRLGGTSEKTSSIGNFLLELCNHIRIVLKVDNFIDSITQKINTRLYFKETLNLAGNLLKSDQHLVIMVSDIHLIKLERGGWDILWIPRLLPSRVHLLVSCDINADNNCLYSLTPHLSYDCLYRIESITDNDASLLIDGLLSINKRTLNEKQKAIIQNSYSIHKNLLALVINVHLSLSWNSWNDIYHLPFSSCLDDVIDRWLEFLESQFGTLFINRSLSFISLMVYGITDTEMLDALSSDDELMNYIYTDYDPTSFEYVRFPEMLWLKLRKSIEPFTRVDISHDYVVICWQYRAIRDRILIRYDLNKFNIKHLIETLNCGRNGRHRDLLLTKRNLKIEKANRGLSFRFIEPNSIRLFNILPSLLAQLDDNFEMLKTKVIFHLEWLWYKLKCCGIQSILDDIYLAEDSHHDARYLRDLILNITDQLENDPDSLATIIFYHIPEAGTNSHHLTSLRKEASDVFHKLNIPLLKPLLPMTTLAGGIRIASIAGVSHCLEIISEKTILIYGSELGLAFCDLTDGQFLGNLGKPKLYDDIKIVGGIIYHTNGRNQVFSWLLETGSFLQLIEVFPIAMRKLIDITIREIDQLDSVIQLMAMSKKRHAVIKINDANVYDLMSKRGLIILSIRERRILSIPPIEAFGKTICDVNYTPTYSDILISLSRDGSKPASIILIKFSMLRDYDEDNPDKFIPKSYIHTFALIEDIIPKTLCIRYYQAIVGCTNDCLAVFDIRQKLFLHQPSIEEKRSDWQIRMLDITFTNVIKVCTNSRTSEACLSIFDPIDSTIDKISIRLLYQIPTSMNLTNKFALIGFQNGHVTIYSLENLTILHDFLAHSDGSVANCLASVENSVIITSSSQNSCHVWHLPTLLGSEHNWIVSFPKVNARNKVRFTEKSEMVTVQTIKDLKNDRQVYLYDKLSNLNKIKKTIPVGNQLNLINNQRNQRTAKKSKWIRNVAPRIIFPCEEYRNRISMIFLSKNDQFLITCRENDSAIVWNLLENYPIFTLELAEGSNCIITILEIIENTIIGLARLKIKCLGQTNILCSLSTVIKIIERLTGKCIMTRTAFITSSPSYIFIDNSLEWGITIQKDNAFVLWQFQYDLTIPVSISILLETIQVRDSGHMITGTKEGCIVHIDLNSPKADVRILGYHTSQLTCLVANNDTIASGDSSGTINIAYFCEDRHLKCSSHTAKINSLALAQEGNLLVSGSDDKYIKIWNSLIGEELWKIKCDSDVFTVGITHHEDYVVTLVGKMINRSLHIFKVDSTIKKSIKEKIIIKKKYSTSSSQDSSTTETVSLRQIPYL</sequence>
<feature type="repeat" description="WD" evidence="3">
    <location>
        <begin position="1395"/>
        <end position="1427"/>
    </location>
</feature>
<dbReference type="Proteomes" id="UP000549394">
    <property type="component" value="Unassembled WGS sequence"/>
</dbReference>
<dbReference type="Pfam" id="PF00400">
    <property type="entry name" value="WD40"/>
    <property type="match status" value="1"/>
</dbReference>
<dbReference type="PANTHER" id="PTHR19871:SF14">
    <property type="entry name" value="DUF4062 DOMAIN-CONTAINING PROTEIN"/>
    <property type="match status" value="1"/>
</dbReference>